<dbReference type="AlphaFoldDB" id="A0A383XPH9"/>
<protein>
    <recommendedName>
        <fullName evidence="4">Reverse transcriptase domain-containing protein</fullName>
    </recommendedName>
</protein>
<organism evidence="2 3">
    <name type="scientific">Abyssibacter profundi</name>
    <dbReference type="NCBI Taxonomy" id="2182787"/>
    <lineage>
        <taxon>Bacteria</taxon>
        <taxon>Pseudomonadati</taxon>
        <taxon>Pseudomonadota</taxon>
        <taxon>Gammaproteobacteria</taxon>
        <taxon>Chromatiales</taxon>
        <taxon>Oceanococcaceae</taxon>
        <taxon>Abyssibacter</taxon>
    </lineage>
</organism>
<dbReference type="InterPro" id="IPR051083">
    <property type="entry name" value="GrpII_Intron_Splice-Mob/Def"/>
</dbReference>
<dbReference type="OrthoDB" id="9793236at2"/>
<dbReference type="SUPFAM" id="SSF56317">
    <property type="entry name" value="Carbon-nitrogen hydrolase"/>
    <property type="match status" value="1"/>
</dbReference>
<proteinExistence type="inferred from homology"/>
<evidence type="ECO:0000313" key="2">
    <source>
        <dbReference type="EMBL" id="PWN54533.1"/>
    </source>
</evidence>
<accession>A0A383XPH9</accession>
<evidence type="ECO:0000256" key="1">
    <source>
        <dbReference type="ARBA" id="ARBA00034120"/>
    </source>
</evidence>
<reference evidence="2 3" key="1">
    <citation type="submission" date="2018-05" db="EMBL/GenBank/DDBJ databases">
        <title>Abyssibacter profundi OUC007T gen. nov., sp. nov, a marine bacterium isolated from seawater of the Mariana Trench.</title>
        <authorList>
            <person name="Zhou S."/>
        </authorList>
    </citation>
    <scope>NUCLEOTIDE SEQUENCE [LARGE SCALE GENOMIC DNA]</scope>
    <source>
        <strain evidence="2 3">OUC007</strain>
    </source>
</reference>
<gene>
    <name evidence="2" type="ORF">DEH80_16965</name>
</gene>
<evidence type="ECO:0000313" key="3">
    <source>
        <dbReference type="Proteomes" id="UP000251800"/>
    </source>
</evidence>
<dbReference type="Proteomes" id="UP000251800">
    <property type="component" value="Unassembled WGS sequence"/>
</dbReference>
<dbReference type="InterPro" id="IPR036526">
    <property type="entry name" value="C-N_Hydrolase_sf"/>
</dbReference>
<sequence length="1018" mass="113949">MELTGGQEGSVLKKYTISDLFLAYRQAKIAQYYEKRGVGLIRLAKFEKDLATNLIALQRKLAKQNWFDGVNLDDIWVTPKSLPDPTHELGIREIGSSSAGPEPLDVQLRVTPSPEYLIVEVLFLWEFGPALEKLISSDSLGYRLDTRGTAVDKSRRWLFEYWPTKYQQYREDGVAAARRHLEDGENTAVIVTADLARFYDSIDPRFLLEGQFLEEAFAVLSITGRAHEFKSAARSLISAIGRYQTRAAKILQLPIETGIPIGGLTSRLIANLALTSLDARIRRCPQVLSFRRYVDDFIVVADDGIGSSEDEILEKLLPISRGEDDSWVIDSKAVERIGSRLVLQDKKTRILKLSGEQGLDFLSAVGRDFAKLVSGRRAFLDVDALSTEAAANLIRASRDGQSSLRVFRDADRAKLERFALSTSIATFERASSMIDPDEGRSLIRRHLEQLVRILDHGGNWVTDFDVALRLLQLAVKVGDMSAAEDALTRMDAKWRDTTALRGTVAKMLYMGHEIPPTARASESLCSYLHERRLEAVCACIRTRIDLYPEGIAPKLKVTYKRRRLGWVALKRRAECLAMADLRSLDREADLLNLSSSAVAERAKAVPDLQGLLRRDSSLAARLDRIETFVRRCSEFGDKSWVGDAARLFASPRPPSYFDVARRLLYRAESEELPEEIFAELLAVVNAVRGTNYQDAIGESNKDGREVRLLGGWQQQLGLLEQNSDSSVRLILGNLVAAEAYWDGAATAVAGGEHGQPVLSLQRLLDVEKVLRKAYGAASRVQWPSRALLVLPELSLPRAWLRPIATHVVSNGKFALVTGLEYRHETAKSHVINQAFGVFPGLYGSVAAWPWTKRRPAREEAAHLAKKTSPLKFPSPKSWPDRVVVDSPWGRLSVLICSELIETRLVSELLGRANLVLCPAWNRDTASYDHLIQTVGFQLHAIIAVANNGHYSDCRAWAPRFKRWERDLCRQIERDVSDVVFVDLPLESLVKFHASADRATTVLQDSSITGWRPLPPDWP</sequence>
<keyword evidence="3" id="KW-1185">Reference proteome</keyword>
<comment type="caution">
    <text evidence="2">The sequence shown here is derived from an EMBL/GenBank/DDBJ whole genome shotgun (WGS) entry which is preliminary data.</text>
</comment>
<dbReference type="EMBL" id="QEQK01000025">
    <property type="protein sequence ID" value="PWN54533.1"/>
    <property type="molecule type" value="Genomic_DNA"/>
</dbReference>
<name>A0A383XPH9_9GAMM</name>
<dbReference type="PANTHER" id="PTHR34047">
    <property type="entry name" value="NUCLEAR INTRON MATURASE 1, MITOCHONDRIAL-RELATED"/>
    <property type="match status" value="1"/>
</dbReference>
<evidence type="ECO:0008006" key="4">
    <source>
        <dbReference type="Google" id="ProtNLM"/>
    </source>
</evidence>
<dbReference type="PANTHER" id="PTHR34047:SF8">
    <property type="entry name" value="PROTEIN YKFC"/>
    <property type="match status" value="1"/>
</dbReference>
<dbReference type="CDD" id="cd01646">
    <property type="entry name" value="RT_Bac_retron_I"/>
    <property type="match status" value="1"/>
</dbReference>
<dbReference type="Gene3D" id="3.60.110.10">
    <property type="entry name" value="Carbon-nitrogen hydrolase"/>
    <property type="match status" value="1"/>
</dbReference>
<comment type="similarity">
    <text evidence="1">Belongs to the bacterial reverse transcriptase family.</text>
</comment>